<proteinExistence type="predicted"/>
<dbReference type="Proteomes" id="UP001177003">
    <property type="component" value="Chromosome 5"/>
</dbReference>
<dbReference type="EMBL" id="OX465081">
    <property type="protein sequence ID" value="CAI9284361.1"/>
    <property type="molecule type" value="Genomic_DNA"/>
</dbReference>
<sequence length="527" mass="60903">MNEGMRLEDVPELMQNIQSRLPVKAAAKTSVLSKSWLHAWSTIPNLIFHVPEEEERKQLMLVYIDNTLRKYLRDNIPIESFELNIQLGRNEHASLAQQWIRYVATKTCLKELSFTINFDQVSMNLPDEILSCVNVTKIRVWASYVMDIAVRMTSSHQSPIIKCVSLRELHLFRVRISQQLLDHILSSCRLLENIKLKSCSQDLKTIKIKSLPCLDKLEIYTNDIRHCPSVEINNVPNLCMFKCDLQPMGTKGMDILPFSSVHSISLGSNVTELWLGGPGLVTDDASVDMIKTGLPFLESLTLNMGFWKLENCRFTFASIKRLSLISLPDNHIGIHLNTPKLLFFHLDGSTMPSLSFPISTTLEEITFRMKPYKSFDASFLLKMREALELSRKCYLHIAPVWYYRPPPLNMDILDDLKTRLQFPPATNVETLTFEVCKDECQWESSPFFHAFFEICHPKQVIVKSDVCKMMLGEVLEKKTKIAADWPNYVKHVQIRRPDERWDTLTDSHTSFQDGSRPYYADFKLEWC</sequence>
<dbReference type="InterPro" id="IPR055411">
    <property type="entry name" value="LRR_FXL15/At3g58940/PEG3-like"/>
</dbReference>
<gene>
    <name evidence="2" type="ORF">LSALG_LOCUS23893</name>
</gene>
<dbReference type="AlphaFoldDB" id="A0AA35Z1X0"/>
<feature type="domain" description="F-box/LRR-repeat protein 15/At3g58940/PEG3-like LRR" evidence="1">
    <location>
        <begin position="97"/>
        <end position="238"/>
    </location>
</feature>
<dbReference type="InterPro" id="IPR032675">
    <property type="entry name" value="LRR_dom_sf"/>
</dbReference>
<dbReference type="InterPro" id="IPR053772">
    <property type="entry name" value="At1g61320/At1g61330-like"/>
</dbReference>
<evidence type="ECO:0000259" key="1">
    <source>
        <dbReference type="Pfam" id="PF24758"/>
    </source>
</evidence>
<dbReference type="PANTHER" id="PTHR34145:SF28">
    <property type="entry name" value="F-BOX DOMAIN-CONTAINING PROTEIN"/>
    <property type="match status" value="1"/>
</dbReference>
<name>A0AA35Z1X0_LACSI</name>
<accession>A0AA35Z1X0</accession>
<protein>
    <recommendedName>
        <fullName evidence="1">F-box/LRR-repeat protein 15/At3g58940/PEG3-like LRR domain-containing protein</fullName>
    </recommendedName>
</protein>
<evidence type="ECO:0000313" key="2">
    <source>
        <dbReference type="EMBL" id="CAI9284361.1"/>
    </source>
</evidence>
<organism evidence="2 3">
    <name type="scientific">Lactuca saligna</name>
    <name type="common">Willowleaf lettuce</name>
    <dbReference type="NCBI Taxonomy" id="75948"/>
    <lineage>
        <taxon>Eukaryota</taxon>
        <taxon>Viridiplantae</taxon>
        <taxon>Streptophyta</taxon>
        <taxon>Embryophyta</taxon>
        <taxon>Tracheophyta</taxon>
        <taxon>Spermatophyta</taxon>
        <taxon>Magnoliopsida</taxon>
        <taxon>eudicotyledons</taxon>
        <taxon>Gunneridae</taxon>
        <taxon>Pentapetalae</taxon>
        <taxon>asterids</taxon>
        <taxon>campanulids</taxon>
        <taxon>Asterales</taxon>
        <taxon>Asteraceae</taxon>
        <taxon>Cichorioideae</taxon>
        <taxon>Cichorieae</taxon>
        <taxon>Lactucinae</taxon>
        <taxon>Lactuca</taxon>
    </lineage>
</organism>
<dbReference type="SUPFAM" id="SSF52047">
    <property type="entry name" value="RNI-like"/>
    <property type="match status" value="1"/>
</dbReference>
<dbReference type="Pfam" id="PF24758">
    <property type="entry name" value="LRR_At5g56370"/>
    <property type="match status" value="1"/>
</dbReference>
<keyword evidence="3" id="KW-1185">Reference proteome</keyword>
<evidence type="ECO:0000313" key="3">
    <source>
        <dbReference type="Proteomes" id="UP001177003"/>
    </source>
</evidence>
<dbReference type="Gene3D" id="3.80.10.10">
    <property type="entry name" value="Ribonuclease Inhibitor"/>
    <property type="match status" value="1"/>
</dbReference>
<reference evidence="2" key="1">
    <citation type="submission" date="2023-04" db="EMBL/GenBank/DDBJ databases">
        <authorList>
            <person name="Vijverberg K."/>
            <person name="Xiong W."/>
            <person name="Schranz E."/>
        </authorList>
    </citation>
    <scope>NUCLEOTIDE SEQUENCE</scope>
</reference>
<dbReference type="PANTHER" id="PTHR34145">
    <property type="entry name" value="OS02G0105600 PROTEIN"/>
    <property type="match status" value="1"/>
</dbReference>